<dbReference type="EMBL" id="JAADJG010001024">
    <property type="protein sequence ID" value="KAF4428273.1"/>
    <property type="molecule type" value="Genomic_DNA"/>
</dbReference>
<name>A0A8H4JH95_9HYPO</name>
<keyword evidence="2" id="KW-1185">Reference proteome</keyword>
<comment type="caution">
    <text evidence="1">The sequence shown here is derived from an EMBL/GenBank/DDBJ whole genome shotgun (WGS) entry which is preliminary data.</text>
</comment>
<dbReference type="AlphaFoldDB" id="A0A8H4JH95"/>
<protein>
    <submittedName>
        <fullName evidence="1">Uncharacterized protein</fullName>
    </submittedName>
</protein>
<organism evidence="1 2">
    <name type="scientific">Fusarium austroafricanum</name>
    <dbReference type="NCBI Taxonomy" id="2364996"/>
    <lineage>
        <taxon>Eukaryota</taxon>
        <taxon>Fungi</taxon>
        <taxon>Dikarya</taxon>
        <taxon>Ascomycota</taxon>
        <taxon>Pezizomycotina</taxon>
        <taxon>Sordariomycetes</taxon>
        <taxon>Hypocreomycetidae</taxon>
        <taxon>Hypocreales</taxon>
        <taxon>Nectriaceae</taxon>
        <taxon>Fusarium</taxon>
        <taxon>Fusarium concolor species complex</taxon>
    </lineage>
</organism>
<accession>A0A8H4JH95</accession>
<gene>
    <name evidence="1" type="ORF">F53441_14049</name>
</gene>
<proteinExistence type="predicted"/>
<evidence type="ECO:0000313" key="2">
    <source>
        <dbReference type="Proteomes" id="UP000605986"/>
    </source>
</evidence>
<dbReference type="Proteomes" id="UP000605986">
    <property type="component" value="Unassembled WGS sequence"/>
</dbReference>
<evidence type="ECO:0000313" key="1">
    <source>
        <dbReference type="EMBL" id="KAF4428273.1"/>
    </source>
</evidence>
<reference evidence="1" key="1">
    <citation type="submission" date="2020-01" db="EMBL/GenBank/DDBJ databases">
        <title>Identification and distribution of gene clusters putatively required for synthesis of sphingolipid metabolism inhibitors in phylogenetically diverse species of the filamentous fungus Fusarium.</title>
        <authorList>
            <person name="Kim H.-S."/>
            <person name="Busman M."/>
            <person name="Brown D.W."/>
            <person name="Divon H."/>
            <person name="Uhlig S."/>
            <person name="Proctor R.H."/>
        </authorList>
    </citation>
    <scope>NUCLEOTIDE SEQUENCE</scope>
    <source>
        <strain evidence="1">NRRL 53441</strain>
    </source>
</reference>
<sequence length="86" mass="9913">MDDPEIPRKRTAPVVRRRPAQWESNEALCLPETTSPDTLFTVFSRAQHDKPQGQRPVVPSDAFDEIQQQLEWEAGERQRSERPTNG</sequence>